<dbReference type="Proteomes" id="UP000199649">
    <property type="component" value="Chromosome I"/>
</dbReference>
<dbReference type="STRING" id="684552.SAMN04489719_1431"/>
<dbReference type="InterPro" id="IPR036388">
    <property type="entry name" value="WH-like_DNA-bd_sf"/>
</dbReference>
<dbReference type="NCBIfam" id="NF033788">
    <property type="entry name" value="HTH_metalloreg"/>
    <property type="match status" value="1"/>
</dbReference>
<dbReference type="PRINTS" id="PR00778">
    <property type="entry name" value="HTHARSR"/>
</dbReference>
<dbReference type="RefSeq" id="WP_092666372.1">
    <property type="nucleotide sequence ID" value="NZ_LT629734.1"/>
</dbReference>
<dbReference type="InterPro" id="IPR018334">
    <property type="entry name" value="ArsR_HTH"/>
</dbReference>
<dbReference type="OrthoDB" id="9798835at2"/>
<evidence type="ECO:0000256" key="1">
    <source>
        <dbReference type="ARBA" id="ARBA00023015"/>
    </source>
</evidence>
<dbReference type="EMBL" id="LT629734">
    <property type="protein sequence ID" value="SDS05378.1"/>
    <property type="molecule type" value="Genomic_DNA"/>
</dbReference>
<dbReference type="SMART" id="SM00418">
    <property type="entry name" value="HTH_ARSR"/>
    <property type="match status" value="1"/>
</dbReference>
<dbReference type="PROSITE" id="PS00846">
    <property type="entry name" value="HTH_ARSR_1"/>
    <property type="match status" value="1"/>
</dbReference>
<keyword evidence="6" id="KW-1185">Reference proteome</keyword>
<sequence>MRTTVCCTPGEPALEREEAERMAARLKAVAEPSRLRMLSMLAAADGEICVCDLADAIEVSQPTASHHAKVLVSAGLVEREQRGKWAFYRVVPGALDELGALLRVPATAVVE</sequence>
<keyword evidence="2" id="KW-0238">DNA-binding</keyword>
<dbReference type="InterPro" id="IPR051081">
    <property type="entry name" value="HTH_MetalResp_TranReg"/>
</dbReference>
<dbReference type="PROSITE" id="PS50987">
    <property type="entry name" value="HTH_ARSR_2"/>
    <property type="match status" value="1"/>
</dbReference>
<proteinExistence type="predicted"/>
<dbReference type="SUPFAM" id="SSF46785">
    <property type="entry name" value="Winged helix' DNA-binding domain"/>
    <property type="match status" value="1"/>
</dbReference>
<evidence type="ECO:0000256" key="3">
    <source>
        <dbReference type="ARBA" id="ARBA00023163"/>
    </source>
</evidence>
<dbReference type="InterPro" id="IPR036390">
    <property type="entry name" value="WH_DNA-bd_sf"/>
</dbReference>
<dbReference type="Pfam" id="PF01022">
    <property type="entry name" value="HTH_5"/>
    <property type="match status" value="1"/>
</dbReference>
<gene>
    <name evidence="5" type="ORF">SAMN04489719_1431</name>
</gene>
<dbReference type="AlphaFoldDB" id="A0A1H1P299"/>
<dbReference type="PANTHER" id="PTHR33154:SF18">
    <property type="entry name" value="ARSENICAL RESISTANCE OPERON REPRESSOR"/>
    <property type="match status" value="1"/>
</dbReference>
<keyword evidence="1" id="KW-0805">Transcription regulation</keyword>
<dbReference type="InterPro" id="IPR011991">
    <property type="entry name" value="ArsR-like_HTH"/>
</dbReference>
<organism evidence="5 6">
    <name type="scientific">Agrococcus carbonis</name>
    <dbReference type="NCBI Taxonomy" id="684552"/>
    <lineage>
        <taxon>Bacteria</taxon>
        <taxon>Bacillati</taxon>
        <taxon>Actinomycetota</taxon>
        <taxon>Actinomycetes</taxon>
        <taxon>Micrococcales</taxon>
        <taxon>Microbacteriaceae</taxon>
        <taxon>Agrococcus</taxon>
    </lineage>
</organism>
<evidence type="ECO:0000259" key="4">
    <source>
        <dbReference type="PROSITE" id="PS50987"/>
    </source>
</evidence>
<dbReference type="Gene3D" id="1.10.10.10">
    <property type="entry name" value="Winged helix-like DNA-binding domain superfamily/Winged helix DNA-binding domain"/>
    <property type="match status" value="1"/>
</dbReference>
<keyword evidence="3" id="KW-0804">Transcription</keyword>
<dbReference type="PANTHER" id="PTHR33154">
    <property type="entry name" value="TRANSCRIPTIONAL REGULATOR, ARSR FAMILY"/>
    <property type="match status" value="1"/>
</dbReference>
<reference evidence="6" key="1">
    <citation type="submission" date="2016-10" db="EMBL/GenBank/DDBJ databases">
        <authorList>
            <person name="Varghese N."/>
            <person name="Submissions S."/>
        </authorList>
    </citation>
    <scope>NUCLEOTIDE SEQUENCE [LARGE SCALE GENOMIC DNA]</scope>
    <source>
        <strain evidence="6">DSM 22965</strain>
    </source>
</reference>
<feature type="domain" description="HTH arsR-type" evidence="4">
    <location>
        <begin position="14"/>
        <end position="110"/>
    </location>
</feature>
<dbReference type="GO" id="GO:0003677">
    <property type="term" value="F:DNA binding"/>
    <property type="evidence" value="ECO:0007669"/>
    <property type="project" value="UniProtKB-KW"/>
</dbReference>
<evidence type="ECO:0000313" key="6">
    <source>
        <dbReference type="Proteomes" id="UP000199649"/>
    </source>
</evidence>
<accession>A0A1H1P299</accession>
<evidence type="ECO:0000256" key="2">
    <source>
        <dbReference type="ARBA" id="ARBA00023125"/>
    </source>
</evidence>
<protein>
    <submittedName>
        <fullName evidence="5">Transcriptional regulator, ArsR family</fullName>
    </submittedName>
</protein>
<name>A0A1H1P299_9MICO</name>
<dbReference type="InterPro" id="IPR001845">
    <property type="entry name" value="HTH_ArsR_DNA-bd_dom"/>
</dbReference>
<dbReference type="GO" id="GO:0003700">
    <property type="term" value="F:DNA-binding transcription factor activity"/>
    <property type="evidence" value="ECO:0007669"/>
    <property type="project" value="InterPro"/>
</dbReference>
<evidence type="ECO:0000313" key="5">
    <source>
        <dbReference type="EMBL" id="SDS05378.1"/>
    </source>
</evidence>
<dbReference type="CDD" id="cd00090">
    <property type="entry name" value="HTH_ARSR"/>
    <property type="match status" value="1"/>
</dbReference>